<dbReference type="EMBL" id="AP005895">
    <property type="protein sequence ID" value="BAD31866.1"/>
    <property type="molecule type" value="Genomic_DNA"/>
</dbReference>
<accession>Q7XB89</accession>
<reference evidence="3" key="2">
    <citation type="submission" date="2002-11" db="EMBL/GenBank/DDBJ databases">
        <title>Oryza sativa nipponbare(GA3) genomic DNA, chromosome 7, BAC clone:OSJNBb0018L13.</title>
        <authorList>
            <person name="Sasaki T."/>
            <person name="Matsumoto T."/>
            <person name="Katayose Y."/>
        </authorList>
    </citation>
    <scope>NUCLEOTIDE SEQUENCE</scope>
</reference>
<feature type="region of interest" description="Disordered" evidence="1">
    <location>
        <begin position="1"/>
        <end position="46"/>
    </location>
</feature>
<feature type="compositionally biased region" description="Basic residues" evidence="1">
    <location>
        <begin position="1"/>
        <end position="12"/>
    </location>
</feature>
<name>Q7XB89_ORYSJ</name>
<sequence>MMKGRKNMRKGKKEMDRVTKRKRNNPKKSGHLSLQVPRSHRNLPKVARIEREHRWTGTHLPLVAGGVGTSGLLCT</sequence>
<proteinExistence type="predicted"/>
<dbReference type="EMBL" id="AP003700">
    <property type="protein sequence ID" value="BAC79497.1"/>
    <property type="molecule type" value="Genomic_DNA"/>
</dbReference>
<evidence type="ECO:0000313" key="4">
    <source>
        <dbReference type="Proteomes" id="UP000000763"/>
    </source>
</evidence>
<evidence type="ECO:0000313" key="3">
    <source>
        <dbReference type="EMBL" id="BAD31866.1"/>
    </source>
</evidence>
<organism evidence="2 4">
    <name type="scientific">Oryza sativa subsp. japonica</name>
    <name type="common">Rice</name>
    <dbReference type="NCBI Taxonomy" id="39947"/>
    <lineage>
        <taxon>Eukaryota</taxon>
        <taxon>Viridiplantae</taxon>
        <taxon>Streptophyta</taxon>
        <taxon>Embryophyta</taxon>
        <taxon>Tracheophyta</taxon>
        <taxon>Spermatophyta</taxon>
        <taxon>Magnoliopsida</taxon>
        <taxon>Liliopsida</taxon>
        <taxon>Poales</taxon>
        <taxon>Poaceae</taxon>
        <taxon>BOP clade</taxon>
        <taxon>Oryzoideae</taxon>
        <taxon>Oryzeae</taxon>
        <taxon>Oryzinae</taxon>
        <taxon>Oryza</taxon>
        <taxon>Oryza sativa</taxon>
    </lineage>
</organism>
<dbReference type="Proteomes" id="UP000000763">
    <property type="component" value="Chromosome 7"/>
</dbReference>
<reference evidence="4" key="4">
    <citation type="journal article" date="2008" name="Nucleic Acids Res.">
        <title>The rice annotation project database (RAP-DB): 2008 update.</title>
        <authorList>
            <consortium name="The rice annotation project (RAP)"/>
        </authorList>
    </citation>
    <scope>GENOME REANNOTATION</scope>
    <source>
        <strain evidence="4">cv. Nipponbare</strain>
    </source>
</reference>
<reference evidence="4" key="3">
    <citation type="journal article" date="2005" name="Nature">
        <title>The map-based sequence of the rice genome.</title>
        <authorList>
            <consortium name="International rice genome sequencing project (IRGSP)"/>
            <person name="Matsumoto T."/>
            <person name="Wu J."/>
            <person name="Kanamori H."/>
            <person name="Katayose Y."/>
            <person name="Fujisawa M."/>
            <person name="Namiki N."/>
            <person name="Mizuno H."/>
            <person name="Yamamoto K."/>
            <person name="Antonio B.A."/>
            <person name="Baba T."/>
            <person name="Sakata K."/>
            <person name="Nagamura Y."/>
            <person name="Aoki H."/>
            <person name="Arikawa K."/>
            <person name="Arita K."/>
            <person name="Bito T."/>
            <person name="Chiden Y."/>
            <person name="Fujitsuka N."/>
            <person name="Fukunaka R."/>
            <person name="Hamada M."/>
            <person name="Harada C."/>
            <person name="Hayashi A."/>
            <person name="Hijishita S."/>
            <person name="Honda M."/>
            <person name="Hosokawa S."/>
            <person name="Ichikawa Y."/>
            <person name="Idonuma A."/>
            <person name="Iijima M."/>
            <person name="Ikeda M."/>
            <person name="Ikeno M."/>
            <person name="Ito K."/>
            <person name="Ito S."/>
            <person name="Ito T."/>
            <person name="Ito Y."/>
            <person name="Ito Y."/>
            <person name="Iwabuchi A."/>
            <person name="Kamiya K."/>
            <person name="Karasawa W."/>
            <person name="Kurita K."/>
            <person name="Katagiri S."/>
            <person name="Kikuta A."/>
            <person name="Kobayashi H."/>
            <person name="Kobayashi N."/>
            <person name="Machita K."/>
            <person name="Maehara T."/>
            <person name="Masukawa M."/>
            <person name="Mizubayashi T."/>
            <person name="Mukai Y."/>
            <person name="Nagasaki H."/>
            <person name="Nagata Y."/>
            <person name="Naito S."/>
            <person name="Nakashima M."/>
            <person name="Nakama Y."/>
            <person name="Nakamichi Y."/>
            <person name="Nakamura M."/>
            <person name="Meguro A."/>
            <person name="Negishi M."/>
            <person name="Ohta I."/>
            <person name="Ohta T."/>
            <person name="Okamoto M."/>
            <person name="Ono N."/>
            <person name="Saji S."/>
            <person name="Sakaguchi M."/>
            <person name="Sakai K."/>
            <person name="Shibata M."/>
            <person name="Shimokawa T."/>
            <person name="Song J."/>
            <person name="Takazaki Y."/>
            <person name="Terasawa K."/>
            <person name="Tsugane M."/>
            <person name="Tsuji K."/>
            <person name="Ueda S."/>
            <person name="Waki K."/>
            <person name="Yamagata H."/>
            <person name="Yamamoto M."/>
            <person name="Yamamoto S."/>
            <person name="Yamane H."/>
            <person name="Yoshiki S."/>
            <person name="Yoshihara R."/>
            <person name="Yukawa K."/>
            <person name="Zhong H."/>
            <person name="Yano M."/>
            <person name="Yuan Q."/>
            <person name="Ouyang S."/>
            <person name="Liu J."/>
            <person name="Jones K.M."/>
            <person name="Gansberger K."/>
            <person name="Moffat K."/>
            <person name="Hill J."/>
            <person name="Bera J."/>
            <person name="Fadrosh D."/>
            <person name="Jin S."/>
            <person name="Johri S."/>
            <person name="Kim M."/>
            <person name="Overton L."/>
            <person name="Reardon M."/>
            <person name="Tsitrin T."/>
            <person name="Vuong H."/>
            <person name="Weaver B."/>
            <person name="Ciecko A."/>
            <person name="Tallon L."/>
            <person name="Jackson J."/>
            <person name="Pai G."/>
            <person name="Aken S.V."/>
            <person name="Utterback T."/>
            <person name="Reidmuller S."/>
            <person name="Feldblyum T."/>
            <person name="Hsiao J."/>
            <person name="Zismann V."/>
            <person name="Iobst S."/>
            <person name="de Vazeille A.R."/>
            <person name="Buell C.R."/>
            <person name="Ying K."/>
            <person name="Li Y."/>
            <person name="Lu T."/>
            <person name="Huang Y."/>
            <person name="Zhao Q."/>
            <person name="Feng Q."/>
            <person name="Zhang L."/>
            <person name="Zhu J."/>
            <person name="Weng Q."/>
            <person name="Mu J."/>
            <person name="Lu Y."/>
            <person name="Fan D."/>
            <person name="Liu Y."/>
            <person name="Guan J."/>
            <person name="Zhang Y."/>
            <person name="Yu S."/>
            <person name="Liu X."/>
            <person name="Zhang Y."/>
            <person name="Hong G."/>
            <person name="Han B."/>
            <person name="Choisne N."/>
            <person name="Demange N."/>
            <person name="Orjeda G."/>
            <person name="Samain S."/>
            <person name="Cattolico L."/>
            <person name="Pelletier E."/>
            <person name="Couloux A."/>
            <person name="Segurens B."/>
            <person name="Wincker P."/>
            <person name="D'Hont A."/>
            <person name="Scarpelli C."/>
            <person name="Weissenbach J."/>
            <person name="Salanoubat M."/>
            <person name="Quetier F."/>
            <person name="Yu Y."/>
            <person name="Kim H.R."/>
            <person name="Rambo T."/>
            <person name="Currie J."/>
            <person name="Collura K."/>
            <person name="Luo M."/>
            <person name="Yang T."/>
            <person name="Ammiraju J.S.S."/>
            <person name="Engler F."/>
            <person name="Soderlund C."/>
            <person name="Wing R.A."/>
            <person name="Palmer L.E."/>
            <person name="de la Bastide M."/>
            <person name="Spiegel L."/>
            <person name="Nascimento L."/>
            <person name="Zutavern T."/>
            <person name="O'Shaughnessy A."/>
            <person name="Dike S."/>
            <person name="Dedhia N."/>
            <person name="Preston R."/>
            <person name="Balija V."/>
            <person name="McCombie W.R."/>
            <person name="Chow T."/>
            <person name="Chen H."/>
            <person name="Chung M."/>
            <person name="Chen C."/>
            <person name="Shaw J."/>
            <person name="Wu H."/>
            <person name="Hsiao K."/>
            <person name="Chao Y."/>
            <person name="Chu M."/>
            <person name="Cheng C."/>
            <person name="Hour A."/>
            <person name="Lee P."/>
            <person name="Lin S."/>
            <person name="Lin Y."/>
            <person name="Liou J."/>
            <person name="Liu S."/>
            <person name="Hsing Y."/>
            <person name="Raghuvanshi S."/>
            <person name="Mohanty A."/>
            <person name="Bharti A.K."/>
            <person name="Gaur A."/>
            <person name="Gupta V."/>
            <person name="Kumar D."/>
            <person name="Ravi V."/>
            <person name="Vij S."/>
            <person name="Kapur A."/>
            <person name="Khurana P."/>
            <person name="Khurana P."/>
            <person name="Khurana J.P."/>
            <person name="Tyagi A.K."/>
            <person name="Gaikwad K."/>
            <person name="Singh A."/>
            <person name="Dalal V."/>
            <person name="Srivastava S."/>
            <person name="Dixit A."/>
            <person name="Pal A.K."/>
            <person name="Ghazi I.A."/>
            <person name="Yadav M."/>
            <person name="Pandit A."/>
            <person name="Bhargava A."/>
            <person name="Sureshbabu K."/>
            <person name="Batra K."/>
            <person name="Sharma T.R."/>
            <person name="Mohapatra T."/>
            <person name="Singh N.K."/>
            <person name="Messing J."/>
            <person name="Nelson A.B."/>
            <person name="Fuks G."/>
            <person name="Kavchok S."/>
            <person name="Keizer G."/>
            <person name="Linton E."/>
            <person name="Llaca V."/>
            <person name="Song R."/>
            <person name="Tanyolac B."/>
            <person name="Young S."/>
            <person name="Ho-Il K."/>
            <person name="Hahn J.H."/>
            <person name="Sangsakoo G."/>
            <person name="Vanavichit A."/>
            <person name="de Mattos Luiz.A.T."/>
            <person name="Zimmer P.D."/>
            <person name="Malone G."/>
            <person name="Dellagostin O."/>
            <person name="de Oliveira A.C."/>
            <person name="Bevan M."/>
            <person name="Bancroft I."/>
            <person name="Minx P."/>
            <person name="Cordum H."/>
            <person name="Wilson R."/>
            <person name="Cheng Z."/>
            <person name="Jin W."/>
            <person name="Jiang J."/>
            <person name="Leong S.A."/>
            <person name="Iwama H."/>
            <person name="Gojobori T."/>
            <person name="Itoh T."/>
            <person name="Niimura Y."/>
            <person name="Fujii Y."/>
            <person name="Habara T."/>
            <person name="Sakai H."/>
            <person name="Sato Y."/>
            <person name="Wilson G."/>
            <person name="Kumar K."/>
            <person name="McCouch S."/>
            <person name="Juretic N."/>
            <person name="Hoen D."/>
            <person name="Wright S."/>
            <person name="Bruskiewich R."/>
            <person name="Bureau T."/>
            <person name="Miyao A."/>
            <person name="Hirochika H."/>
            <person name="Nishikawa T."/>
            <person name="Kadowaki K."/>
            <person name="Sugiura M."/>
            <person name="Burr B."/>
            <person name="Sasaki T."/>
        </authorList>
    </citation>
    <scope>NUCLEOTIDE SEQUENCE [LARGE SCALE GENOMIC DNA]</scope>
    <source>
        <strain evidence="4">cv. Nipponbare</strain>
    </source>
</reference>
<evidence type="ECO:0000256" key="1">
    <source>
        <dbReference type="SAM" id="MobiDB-lite"/>
    </source>
</evidence>
<reference evidence="2" key="1">
    <citation type="submission" date="2001-05" db="EMBL/GenBank/DDBJ databases">
        <title>Oryza sativa nipponbare(GA3) genomic DNA, chromosome 7, BAC clone:OJ1003_H02.</title>
        <authorList>
            <person name="Sasaki T."/>
            <person name="Matsumoto T."/>
            <person name="Yamamoto K."/>
        </authorList>
    </citation>
    <scope>NUCLEOTIDE SEQUENCE</scope>
</reference>
<gene>
    <name evidence="2" type="primary">OJ1003_H02.102</name>
    <name evidence="3" type="ORF">OSJNBb0018L13.40</name>
</gene>
<feature type="compositionally biased region" description="Basic residues" evidence="1">
    <location>
        <begin position="19"/>
        <end position="30"/>
    </location>
</feature>
<protein>
    <submittedName>
        <fullName evidence="2">Uncharacterized protein</fullName>
    </submittedName>
</protein>
<dbReference type="AlphaFoldDB" id="Q7XB89"/>
<evidence type="ECO:0000313" key="2">
    <source>
        <dbReference type="EMBL" id="BAC79497.1"/>
    </source>
</evidence>